<keyword evidence="4" id="KW-0963">Cytoplasm</keyword>
<dbReference type="PROSITE" id="PS00627">
    <property type="entry name" value="GHMP_KINASES_ATP"/>
    <property type="match status" value="1"/>
</dbReference>
<comment type="pathway">
    <text evidence="12">Isoprenoid biosynthesis; isopentenyl diphosphate biosynthesis via mevalonate pathway; isopentenyl diphosphate from (R)-mevalonate: step 1/3.</text>
</comment>
<dbReference type="RefSeq" id="WP_083657604.1">
    <property type="nucleotide sequence ID" value="NZ_CP015961.1"/>
</dbReference>
<evidence type="ECO:0000256" key="1">
    <source>
        <dbReference type="ARBA" id="ARBA00004496"/>
    </source>
</evidence>
<dbReference type="InterPro" id="IPR006205">
    <property type="entry name" value="Mev_gal_kin"/>
</dbReference>
<evidence type="ECO:0000259" key="15">
    <source>
        <dbReference type="Pfam" id="PF08544"/>
    </source>
</evidence>
<dbReference type="EC" id="2.7.1.36" evidence="3"/>
<dbReference type="PANTHER" id="PTHR43290">
    <property type="entry name" value="MEVALONATE KINASE"/>
    <property type="match status" value="1"/>
</dbReference>
<dbReference type="GO" id="GO:0004496">
    <property type="term" value="F:mevalonate kinase activity"/>
    <property type="evidence" value="ECO:0007669"/>
    <property type="project" value="UniProtKB-EC"/>
</dbReference>
<proteinExistence type="inferred from homology"/>
<dbReference type="InterPro" id="IPR006203">
    <property type="entry name" value="GHMP_knse_ATP-bd_CS"/>
</dbReference>
<feature type="domain" description="GHMP kinase N-terminal" evidence="14">
    <location>
        <begin position="95"/>
        <end position="171"/>
    </location>
</feature>
<dbReference type="GO" id="GO:0019287">
    <property type="term" value="P:isopentenyl diphosphate biosynthetic process, mevalonate pathway"/>
    <property type="evidence" value="ECO:0007669"/>
    <property type="project" value="UniProtKB-UniPathway"/>
</dbReference>
<gene>
    <name evidence="16" type="ORF">BJL86_0263</name>
</gene>
<dbReference type="Gene3D" id="3.30.230.10">
    <property type="match status" value="1"/>
</dbReference>
<dbReference type="Proteomes" id="UP000186104">
    <property type="component" value="Chromosome"/>
</dbReference>
<dbReference type="OrthoDB" id="9764892at2"/>
<accession>A0A173LHJ8</accession>
<evidence type="ECO:0000313" key="16">
    <source>
        <dbReference type="EMBL" id="ANI91074.1"/>
    </source>
</evidence>
<evidence type="ECO:0000313" key="17">
    <source>
        <dbReference type="Proteomes" id="UP000186104"/>
    </source>
</evidence>
<dbReference type="PRINTS" id="PR00959">
    <property type="entry name" value="MEVGALKINASE"/>
</dbReference>
<dbReference type="InterPro" id="IPR020568">
    <property type="entry name" value="Ribosomal_Su5_D2-typ_SF"/>
</dbReference>
<dbReference type="STRING" id="499555.BJL86_0263"/>
<protein>
    <recommendedName>
        <fullName evidence="3">mevalonate kinase</fullName>
        <ecNumber evidence="3">2.7.1.36</ecNumber>
    </recommendedName>
</protein>
<evidence type="ECO:0000256" key="6">
    <source>
        <dbReference type="ARBA" id="ARBA00022679"/>
    </source>
</evidence>
<sequence>MSEVQLSAARSRAASVGDGGSSPETDYAGSGYAHSKAILLGEHSVVYGAPAIAIPVEALGVQAWVNPRAEGLYLESDLYTGDQCDTEHQTGPVRAAVAAALEATGQPGAGLSVRLHSTIPFARGLGSSAAVGAAIGRAIGSMAGRTLDPEQLNTIIQAAETVAHGKPSGLDARTVVADSPIRFQSGEVSAISVGGEFDFVIADTGVTGSTAEAVDSVRVQREAERGRVEGILAQLAEHADAAVADLASGAKSALGEKMSTVHGLLASIRVSSPLLDSLVAEANAAGALGAKLTGGGLGGCIMALASSGAHAQQIRDALYRAGAVHTWHTKVVP</sequence>
<dbReference type="AlphaFoldDB" id="A0A173LHJ8"/>
<dbReference type="InterPro" id="IPR036554">
    <property type="entry name" value="GHMP_kinase_C_sf"/>
</dbReference>
<evidence type="ECO:0000256" key="10">
    <source>
        <dbReference type="ARBA" id="ARBA00022842"/>
    </source>
</evidence>
<dbReference type="GO" id="GO:0005829">
    <property type="term" value="C:cytosol"/>
    <property type="evidence" value="ECO:0007669"/>
    <property type="project" value="TreeGrafter"/>
</dbReference>
<dbReference type="InterPro" id="IPR014721">
    <property type="entry name" value="Ribsml_uS5_D2-typ_fold_subgr"/>
</dbReference>
<dbReference type="PANTHER" id="PTHR43290:SF2">
    <property type="entry name" value="MEVALONATE KINASE"/>
    <property type="match status" value="1"/>
</dbReference>
<evidence type="ECO:0000256" key="4">
    <source>
        <dbReference type="ARBA" id="ARBA00022490"/>
    </source>
</evidence>
<dbReference type="InterPro" id="IPR006204">
    <property type="entry name" value="GHMP_kinase_N_dom"/>
</dbReference>
<dbReference type="Pfam" id="PF08544">
    <property type="entry name" value="GHMP_kinases_C"/>
    <property type="match status" value="1"/>
</dbReference>
<organism evidence="16 17">
    <name type="scientific">Dietzia timorensis</name>
    <dbReference type="NCBI Taxonomy" id="499555"/>
    <lineage>
        <taxon>Bacteria</taxon>
        <taxon>Bacillati</taxon>
        <taxon>Actinomycetota</taxon>
        <taxon>Actinomycetes</taxon>
        <taxon>Mycobacteriales</taxon>
        <taxon>Dietziaceae</taxon>
        <taxon>Dietzia</taxon>
    </lineage>
</organism>
<evidence type="ECO:0000256" key="5">
    <source>
        <dbReference type="ARBA" id="ARBA00022516"/>
    </source>
</evidence>
<feature type="domain" description="GHMP kinase C-terminal" evidence="15">
    <location>
        <begin position="244"/>
        <end position="322"/>
    </location>
</feature>
<evidence type="ECO:0000256" key="2">
    <source>
        <dbReference type="ARBA" id="ARBA00006495"/>
    </source>
</evidence>
<dbReference type="EMBL" id="CP015961">
    <property type="protein sequence ID" value="ANI91074.1"/>
    <property type="molecule type" value="Genomic_DNA"/>
</dbReference>
<keyword evidence="17" id="KW-1185">Reference proteome</keyword>
<dbReference type="KEGG" id="dtm:BJL86_0263"/>
<dbReference type="NCBIfam" id="TIGR00549">
    <property type="entry name" value="mevalon_kin"/>
    <property type="match status" value="1"/>
</dbReference>
<dbReference type="Pfam" id="PF00288">
    <property type="entry name" value="GHMP_kinases_N"/>
    <property type="match status" value="1"/>
</dbReference>
<keyword evidence="5" id="KW-0444">Lipid biosynthesis</keyword>
<dbReference type="InterPro" id="IPR013750">
    <property type="entry name" value="GHMP_kinase_C_dom"/>
</dbReference>
<dbReference type="GO" id="GO:0005524">
    <property type="term" value="F:ATP binding"/>
    <property type="evidence" value="ECO:0007669"/>
    <property type="project" value="UniProtKB-KW"/>
</dbReference>
<feature type="region of interest" description="Disordered" evidence="13">
    <location>
        <begin position="1"/>
        <end position="23"/>
    </location>
</feature>
<keyword evidence="8 16" id="KW-0418">Kinase</keyword>
<evidence type="ECO:0000256" key="11">
    <source>
        <dbReference type="ARBA" id="ARBA00023098"/>
    </source>
</evidence>
<evidence type="ECO:0000256" key="3">
    <source>
        <dbReference type="ARBA" id="ARBA00012103"/>
    </source>
</evidence>
<dbReference type="Gene3D" id="3.30.70.890">
    <property type="entry name" value="GHMP kinase, C-terminal domain"/>
    <property type="match status" value="1"/>
</dbReference>
<dbReference type="SUPFAM" id="SSF55060">
    <property type="entry name" value="GHMP Kinase, C-terminal domain"/>
    <property type="match status" value="1"/>
</dbReference>
<dbReference type="UniPathway" id="UPA00057">
    <property type="reaction ID" value="UER00098"/>
</dbReference>
<evidence type="ECO:0000256" key="9">
    <source>
        <dbReference type="ARBA" id="ARBA00022840"/>
    </source>
</evidence>
<keyword evidence="10" id="KW-0460">Magnesium</keyword>
<reference evidence="16 17" key="1">
    <citation type="submission" date="2016-06" db="EMBL/GenBank/DDBJ databases">
        <title>Complete genome sequence of a saline-alkali tolerant type strain Dietzia timorensis ID05-A0528T.</title>
        <authorList>
            <person name="Wu X."/>
        </authorList>
    </citation>
    <scope>NUCLEOTIDE SEQUENCE [LARGE SCALE GENOMIC DNA]</scope>
    <source>
        <strain evidence="16 17">ID05-A0528</strain>
    </source>
</reference>
<keyword evidence="6" id="KW-0808">Transferase</keyword>
<evidence type="ECO:0000256" key="12">
    <source>
        <dbReference type="ARBA" id="ARBA00029438"/>
    </source>
</evidence>
<comment type="subcellular location">
    <subcellularLocation>
        <location evidence="1">Cytoplasm</location>
    </subcellularLocation>
</comment>
<comment type="similarity">
    <text evidence="2">Belongs to the GHMP kinase family. Mevalonate kinase subfamily.</text>
</comment>
<keyword evidence="9" id="KW-0067">ATP-binding</keyword>
<keyword evidence="7" id="KW-0547">Nucleotide-binding</keyword>
<name>A0A173LHJ8_9ACTN</name>
<evidence type="ECO:0000256" key="13">
    <source>
        <dbReference type="SAM" id="MobiDB-lite"/>
    </source>
</evidence>
<evidence type="ECO:0000259" key="14">
    <source>
        <dbReference type="Pfam" id="PF00288"/>
    </source>
</evidence>
<keyword evidence="11" id="KW-0443">Lipid metabolism</keyword>
<dbReference type="SUPFAM" id="SSF54211">
    <property type="entry name" value="Ribosomal protein S5 domain 2-like"/>
    <property type="match status" value="1"/>
</dbReference>
<evidence type="ECO:0000256" key="7">
    <source>
        <dbReference type="ARBA" id="ARBA00022741"/>
    </source>
</evidence>
<evidence type="ECO:0000256" key="8">
    <source>
        <dbReference type="ARBA" id="ARBA00022777"/>
    </source>
</evidence>